<dbReference type="STRING" id="212602.A0A420HGA7"/>
<gene>
    <name evidence="2" type="ORF">OnM2_081054</name>
</gene>
<dbReference type="OrthoDB" id="2157530at2759"/>
<dbReference type="InterPro" id="IPR010730">
    <property type="entry name" value="HET"/>
</dbReference>
<reference evidence="2 3" key="1">
    <citation type="journal article" date="2018" name="BMC Genomics">
        <title>Comparative genome analyses reveal sequence features reflecting distinct modes of host-adaptation between dicot and monocot powdery mildew.</title>
        <authorList>
            <person name="Wu Y."/>
            <person name="Ma X."/>
            <person name="Pan Z."/>
            <person name="Kale S.D."/>
            <person name="Song Y."/>
            <person name="King H."/>
            <person name="Zhang Q."/>
            <person name="Presley C."/>
            <person name="Deng X."/>
            <person name="Wei C.I."/>
            <person name="Xiao S."/>
        </authorList>
    </citation>
    <scope>NUCLEOTIDE SEQUENCE [LARGE SCALE GENOMIC DNA]</scope>
    <source>
        <strain evidence="2">UMSG2</strain>
    </source>
</reference>
<accession>A0A420HGA7</accession>
<dbReference type="EMBL" id="MCFK01008155">
    <property type="protein sequence ID" value="RKF56433.1"/>
    <property type="molecule type" value="Genomic_DNA"/>
</dbReference>
<comment type="caution">
    <text evidence="2">The sequence shown here is derived from an EMBL/GenBank/DDBJ whole genome shotgun (WGS) entry which is preliminary data.</text>
</comment>
<name>A0A420HGA7_9PEZI</name>
<dbReference type="InterPro" id="IPR052895">
    <property type="entry name" value="HetReg/Transcr_Mod"/>
</dbReference>
<feature type="non-terminal residue" evidence="2">
    <location>
        <position position="481"/>
    </location>
</feature>
<dbReference type="AlphaFoldDB" id="A0A420HGA7"/>
<proteinExistence type="predicted"/>
<evidence type="ECO:0000313" key="2">
    <source>
        <dbReference type="EMBL" id="RKF56433.1"/>
    </source>
</evidence>
<feature type="domain" description="Heterokaryon incompatibility" evidence="1">
    <location>
        <begin position="60"/>
        <end position="211"/>
    </location>
</feature>
<sequence>MTLNFPSRMRRKLTKSSPAITYPPLSSHQIRILTLHPGQCESPIVTTIQNHDLNTVDESYEALSYVWGDQTRKVTIQCNDAELRITKSLYEALRQLRYQDRRRFLWVDAICINQDDLDERGQQVSLMKNIFPMASKVLVWLGEADEKTELAIKAIDKWATFNRQYRCNSDATRFSKFEERFAFKPGYRDTLQAVGALTSRPWFDRCWTFQEILLSSQAEINVGKFRITWDCFYHALEAFPMHLLADDVLNFNALFMCHGKAKTKNSKSNDSDSIPVSRNLSRVLQITRNFTATDPRDKFFSVLSIATMNNPIIFQPNYNKSVRDTFISLTLAMIKDEDSLCVLMSCGEQNRDKNLPSWCPDWSCKRGVTLAGYFDYISYNVNAGLRPNLRNLQTNERYELELDGAVIDVVKEVYDLETLGNQLKASLKDINFTTVLSEFARKIGLEKCLLHNKLSPEAVLFRTLTADHWFFGAHLRDSYKE</sequence>
<dbReference type="Pfam" id="PF06985">
    <property type="entry name" value="HET"/>
    <property type="match status" value="1"/>
</dbReference>
<organism evidence="2 3">
    <name type="scientific">Erysiphe neolycopersici</name>
    <dbReference type="NCBI Taxonomy" id="212602"/>
    <lineage>
        <taxon>Eukaryota</taxon>
        <taxon>Fungi</taxon>
        <taxon>Dikarya</taxon>
        <taxon>Ascomycota</taxon>
        <taxon>Pezizomycotina</taxon>
        <taxon>Leotiomycetes</taxon>
        <taxon>Erysiphales</taxon>
        <taxon>Erysiphaceae</taxon>
        <taxon>Erysiphe</taxon>
    </lineage>
</organism>
<protein>
    <submittedName>
        <fullName evidence="2">Heterokaryon incompatibility protein 6, OR allele</fullName>
    </submittedName>
</protein>
<evidence type="ECO:0000259" key="1">
    <source>
        <dbReference type="Pfam" id="PF06985"/>
    </source>
</evidence>
<keyword evidence="3" id="KW-1185">Reference proteome</keyword>
<dbReference type="PANTHER" id="PTHR24148:SF64">
    <property type="entry name" value="HETEROKARYON INCOMPATIBILITY DOMAIN-CONTAINING PROTEIN"/>
    <property type="match status" value="1"/>
</dbReference>
<dbReference type="PANTHER" id="PTHR24148">
    <property type="entry name" value="ANKYRIN REPEAT DOMAIN-CONTAINING PROTEIN 39 HOMOLOG-RELATED"/>
    <property type="match status" value="1"/>
</dbReference>
<dbReference type="Proteomes" id="UP000286134">
    <property type="component" value="Unassembled WGS sequence"/>
</dbReference>
<evidence type="ECO:0000313" key="3">
    <source>
        <dbReference type="Proteomes" id="UP000286134"/>
    </source>
</evidence>